<dbReference type="Proteomes" id="UP001056384">
    <property type="component" value="Chromosome 3"/>
</dbReference>
<dbReference type="EMBL" id="CP099420">
    <property type="protein sequence ID" value="USW51311.1"/>
    <property type="molecule type" value="Genomic_DNA"/>
</dbReference>
<protein>
    <submittedName>
        <fullName evidence="5">PUA-like superfamily, SRA-YDG superfamily protein</fullName>
    </submittedName>
</protein>
<keyword evidence="1 2" id="KW-0539">Nucleus</keyword>
<evidence type="ECO:0000313" key="5">
    <source>
        <dbReference type="EMBL" id="USW51311.1"/>
    </source>
</evidence>
<dbReference type="GO" id="GO:0005634">
    <property type="term" value="C:nucleus"/>
    <property type="evidence" value="ECO:0007669"/>
    <property type="project" value="UniProtKB-SubCell"/>
</dbReference>
<dbReference type="GO" id="GO:0061630">
    <property type="term" value="F:ubiquitin protein ligase activity"/>
    <property type="evidence" value="ECO:0007669"/>
    <property type="project" value="TreeGrafter"/>
</dbReference>
<sequence length="369" mass="40634">MLALWSSKAPVVPQSTARKPYFAALDQVLSLLENGYAMTPELKQESQIHKILQVVCLDARYNFPAAWTDRARKLYDQFEADNWGGMAEIKDEIKEEENEEASSSAFEPGLRDVDDTSAGAERPTKRHKSTSQRRDSIPVSGNFKIIQPPTNHPIWGESGIMHGIALRLKPDGSLSKGLNPAFEKRDPKVHGHNGIEVGQWYANRLAAIFRGAHGASQAGISGSPGTGAYSVVVSGQYEDLDTDEGETVFYSGSGSHENEDPNQPATSTTGTRILHASLKHGKVIRLLRTSSANIQFAPVEGLRYEGLYKVIAMDTPRNARGGKYERFKLVRESGQPSLAECTKRPTPQELRDYNKINAGYSGYGMNRRG</sequence>
<name>A0A9Q9AV84_9PEZI</name>
<dbReference type="InterPro" id="IPR015947">
    <property type="entry name" value="PUA-like_sf"/>
</dbReference>
<feature type="compositionally biased region" description="Polar residues" evidence="3">
    <location>
        <begin position="250"/>
        <end position="268"/>
    </location>
</feature>
<comment type="subcellular location">
    <subcellularLocation>
        <location evidence="2">Nucleus</location>
    </subcellularLocation>
</comment>
<evidence type="ECO:0000259" key="4">
    <source>
        <dbReference type="PROSITE" id="PS51015"/>
    </source>
</evidence>
<accession>A0A9Q9AV84</accession>
<organism evidence="5 6">
    <name type="scientific">Septoria linicola</name>
    <dbReference type="NCBI Taxonomy" id="215465"/>
    <lineage>
        <taxon>Eukaryota</taxon>
        <taxon>Fungi</taxon>
        <taxon>Dikarya</taxon>
        <taxon>Ascomycota</taxon>
        <taxon>Pezizomycotina</taxon>
        <taxon>Dothideomycetes</taxon>
        <taxon>Dothideomycetidae</taxon>
        <taxon>Mycosphaerellales</taxon>
        <taxon>Mycosphaerellaceae</taxon>
        <taxon>Septoria</taxon>
    </lineage>
</organism>
<dbReference type="PANTHER" id="PTHR14140:SF27">
    <property type="entry name" value="OS04G0289800 PROTEIN"/>
    <property type="match status" value="1"/>
</dbReference>
<dbReference type="AlphaFoldDB" id="A0A9Q9AV84"/>
<feature type="region of interest" description="Disordered" evidence="3">
    <location>
        <begin position="93"/>
        <end position="143"/>
    </location>
</feature>
<evidence type="ECO:0000313" key="6">
    <source>
        <dbReference type="Proteomes" id="UP001056384"/>
    </source>
</evidence>
<dbReference type="GO" id="GO:0016567">
    <property type="term" value="P:protein ubiquitination"/>
    <property type="evidence" value="ECO:0007669"/>
    <property type="project" value="TreeGrafter"/>
</dbReference>
<dbReference type="SMART" id="SM00466">
    <property type="entry name" value="SRA"/>
    <property type="match status" value="1"/>
</dbReference>
<evidence type="ECO:0000256" key="1">
    <source>
        <dbReference type="ARBA" id="ARBA00023242"/>
    </source>
</evidence>
<dbReference type="Gene3D" id="2.30.280.10">
    <property type="entry name" value="SRA-YDG"/>
    <property type="match status" value="1"/>
</dbReference>
<evidence type="ECO:0000256" key="2">
    <source>
        <dbReference type="PROSITE-ProRule" id="PRU00358"/>
    </source>
</evidence>
<keyword evidence="6" id="KW-1185">Reference proteome</keyword>
<proteinExistence type="predicted"/>
<dbReference type="InterPro" id="IPR036987">
    <property type="entry name" value="SRA-YDG_sf"/>
</dbReference>
<feature type="domain" description="YDG" evidence="4">
    <location>
        <begin position="190"/>
        <end position="331"/>
    </location>
</feature>
<gene>
    <name evidence="5" type="ORF">Slin15195_G046300</name>
</gene>
<dbReference type="SUPFAM" id="SSF88697">
    <property type="entry name" value="PUA domain-like"/>
    <property type="match status" value="1"/>
</dbReference>
<dbReference type="Pfam" id="PF02182">
    <property type="entry name" value="SAD_SRA"/>
    <property type="match status" value="1"/>
</dbReference>
<evidence type="ECO:0000256" key="3">
    <source>
        <dbReference type="SAM" id="MobiDB-lite"/>
    </source>
</evidence>
<dbReference type="InterPro" id="IPR045134">
    <property type="entry name" value="UHRF1/2-like"/>
</dbReference>
<dbReference type="GO" id="GO:0044027">
    <property type="term" value="P:negative regulation of gene expression via chromosomal CpG island methylation"/>
    <property type="evidence" value="ECO:0007669"/>
    <property type="project" value="TreeGrafter"/>
</dbReference>
<dbReference type="InterPro" id="IPR003105">
    <property type="entry name" value="SRA_YDG"/>
</dbReference>
<dbReference type="PROSITE" id="PS51015">
    <property type="entry name" value="YDG"/>
    <property type="match status" value="1"/>
</dbReference>
<dbReference type="PANTHER" id="PTHR14140">
    <property type="entry name" value="E3 UBIQUITIN-PROTEIN LIGASE UHRF-RELATED"/>
    <property type="match status" value="1"/>
</dbReference>
<reference evidence="5" key="1">
    <citation type="submission" date="2022-06" db="EMBL/GenBank/DDBJ databases">
        <title>Complete genome sequences of two strains of the flax pathogen Septoria linicola.</title>
        <authorList>
            <person name="Lapalu N."/>
            <person name="Simon A."/>
            <person name="Demenou B."/>
            <person name="Paumier D."/>
            <person name="Guillot M.-P."/>
            <person name="Gout L."/>
            <person name="Valade R."/>
        </authorList>
    </citation>
    <scope>NUCLEOTIDE SEQUENCE</scope>
    <source>
        <strain evidence="5">SE15195</strain>
    </source>
</reference>
<feature type="region of interest" description="Disordered" evidence="3">
    <location>
        <begin position="245"/>
        <end position="268"/>
    </location>
</feature>